<evidence type="ECO:0000256" key="1">
    <source>
        <dbReference type="ARBA" id="ARBA00008791"/>
    </source>
</evidence>
<evidence type="ECO:0000313" key="4">
    <source>
        <dbReference type="Proteomes" id="UP000006365"/>
    </source>
</evidence>
<dbReference type="Gene3D" id="3.40.50.620">
    <property type="entry name" value="HUPs"/>
    <property type="match status" value="2"/>
</dbReference>
<dbReference type="PANTHER" id="PTHR46268">
    <property type="entry name" value="STRESS RESPONSE PROTEIN NHAX"/>
    <property type="match status" value="1"/>
</dbReference>
<dbReference type="PRINTS" id="PR01438">
    <property type="entry name" value="UNVRSLSTRESS"/>
</dbReference>
<dbReference type="Pfam" id="PF00582">
    <property type="entry name" value="Usp"/>
    <property type="match status" value="2"/>
</dbReference>
<reference evidence="3 4" key="1">
    <citation type="journal article" date="2011" name="Stand. Genomic Sci.">
        <title>Complete genome sequence of Desulfobulbus propionicus type strain (1pr3).</title>
        <authorList>
            <person name="Pagani I."/>
            <person name="Lapidus A."/>
            <person name="Nolan M."/>
            <person name="Lucas S."/>
            <person name="Hammon N."/>
            <person name="Deshpande S."/>
            <person name="Cheng J.F."/>
            <person name="Chertkov O."/>
            <person name="Davenport K."/>
            <person name="Tapia R."/>
            <person name="Han C."/>
            <person name="Goodwin L."/>
            <person name="Pitluck S."/>
            <person name="Liolios K."/>
            <person name="Mavromatis K."/>
            <person name="Ivanova N."/>
            <person name="Mikhailova N."/>
            <person name="Pati A."/>
            <person name="Chen A."/>
            <person name="Palaniappan K."/>
            <person name="Land M."/>
            <person name="Hauser L."/>
            <person name="Chang Y.J."/>
            <person name="Jeffries C.D."/>
            <person name="Detter J.C."/>
            <person name="Brambilla E."/>
            <person name="Kannan K.P."/>
            <person name="Djao O.D."/>
            <person name="Rohde M."/>
            <person name="Pukall R."/>
            <person name="Spring S."/>
            <person name="Goker M."/>
            <person name="Sikorski J."/>
            <person name="Woyke T."/>
            <person name="Bristow J."/>
            <person name="Eisen J.A."/>
            <person name="Markowitz V."/>
            <person name="Hugenholtz P."/>
            <person name="Kyrpides N.C."/>
            <person name="Klenk H.P."/>
        </authorList>
    </citation>
    <scope>NUCLEOTIDE SEQUENCE [LARGE SCALE GENOMIC DNA]</scope>
    <source>
        <strain evidence="4">ATCC 33891 / DSM 2032 / 1pr3</strain>
    </source>
</reference>
<comment type="similarity">
    <text evidence="1">Belongs to the universal stress protein A family.</text>
</comment>
<protein>
    <submittedName>
        <fullName evidence="3">UspA domain-containing protein</fullName>
    </submittedName>
</protein>
<dbReference type="RefSeq" id="WP_015724984.1">
    <property type="nucleotide sequence ID" value="NC_014972.1"/>
</dbReference>
<dbReference type="SUPFAM" id="SSF52402">
    <property type="entry name" value="Adenine nucleotide alpha hydrolases-like"/>
    <property type="match status" value="2"/>
</dbReference>
<evidence type="ECO:0000313" key="3">
    <source>
        <dbReference type="EMBL" id="ADW18446.1"/>
    </source>
</evidence>
<dbReference type="AlphaFoldDB" id="A0A7U4DPS1"/>
<keyword evidence="4" id="KW-1185">Reference proteome</keyword>
<evidence type="ECO:0000259" key="2">
    <source>
        <dbReference type="Pfam" id="PF00582"/>
    </source>
</evidence>
<dbReference type="EMBL" id="CP002364">
    <property type="protein sequence ID" value="ADW18446.1"/>
    <property type="molecule type" value="Genomic_DNA"/>
</dbReference>
<dbReference type="Proteomes" id="UP000006365">
    <property type="component" value="Chromosome"/>
</dbReference>
<feature type="domain" description="UspA" evidence="2">
    <location>
        <begin position="13"/>
        <end position="141"/>
    </location>
</feature>
<dbReference type="InterPro" id="IPR014729">
    <property type="entry name" value="Rossmann-like_a/b/a_fold"/>
</dbReference>
<dbReference type="KEGG" id="dpr:Despr_2303"/>
<organism evidence="3 4">
    <name type="scientific">Desulfobulbus propionicus (strain ATCC 33891 / DSM 2032 / VKM B-1956 / 1pr3)</name>
    <dbReference type="NCBI Taxonomy" id="577650"/>
    <lineage>
        <taxon>Bacteria</taxon>
        <taxon>Pseudomonadati</taxon>
        <taxon>Thermodesulfobacteriota</taxon>
        <taxon>Desulfobulbia</taxon>
        <taxon>Desulfobulbales</taxon>
        <taxon>Desulfobulbaceae</taxon>
        <taxon>Desulfobulbus</taxon>
    </lineage>
</organism>
<proteinExistence type="inferred from homology"/>
<sequence>MECSGTSLLGEAKTLLVATDGSPFSEGAVREALFFGQACHARVIVLHVVHTQVESINAAHFAVRQGQQDLTPHLERIRVMAQDSGVAVEVVVIGSSTPEKAIVDQARLRQADVIVMGRHGKSGRLSLLVGKMTAKVIAQGFPRVLVAPRDCTINGSRILLAANDSANGRRAVEEALGLSRACAGLERLTVLTVAGREEDRPQAEALVAEICGQARRQGLRIPWEPLVAVGDPAACIVEAAQVQHVDMILIGGRGRGGVAKLLKGHVTEKVIGQASCAVLVVSA</sequence>
<accession>A0A7U4DPS1</accession>
<dbReference type="PANTHER" id="PTHR46268:SF6">
    <property type="entry name" value="UNIVERSAL STRESS PROTEIN UP12"/>
    <property type="match status" value="1"/>
</dbReference>
<feature type="domain" description="UspA" evidence="2">
    <location>
        <begin position="157"/>
        <end position="281"/>
    </location>
</feature>
<dbReference type="CDD" id="cd00293">
    <property type="entry name" value="USP-like"/>
    <property type="match status" value="2"/>
</dbReference>
<dbReference type="InterPro" id="IPR006016">
    <property type="entry name" value="UspA"/>
</dbReference>
<gene>
    <name evidence="3" type="ordered locus">Despr_2303</name>
</gene>
<dbReference type="InterPro" id="IPR006015">
    <property type="entry name" value="Universal_stress_UspA"/>
</dbReference>
<name>A0A7U4DPS1_DESPD</name>